<keyword evidence="1" id="KW-0472">Membrane</keyword>
<protein>
    <submittedName>
        <fullName evidence="2">Uncharacterized protein</fullName>
    </submittedName>
</protein>
<keyword evidence="1" id="KW-0812">Transmembrane</keyword>
<comment type="caution">
    <text evidence="2">The sequence shown here is derived from an EMBL/GenBank/DDBJ whole genome shotgun (WGS) entry which is preliminary data.</text>
</comment>
<accession>A0ABV0JHI5</accession>
<gene>
    <name evidence="2" type="ORF">NC998_29095</name>
</gene>
<keyword evidence="1" id="KW-1133">Transmembrane helix</keyword>
<evidence type="ECO:0000313" key="2">
    <source>
        <dbReference type="EMBL" id="MEP0821104.1"/>
    </source>
</evidence>
<dbReference type="EMBL" id="JAMPKM010000070">
    <property type="protein sequence ID" value="MEP0821104.1"/>
    <property type="molecule type" value="Genomic_DNA"/>
</dbReference>
<dbReference type="RefSeq" id="WP_190435297.1">
    <property type="nucleotide sequence ID" value="NZ_JAMPKM010000070.1"/>
</dbReference>
<organism evidence="2 3">
    <name type="scientific">Trichocoleus desertorum GB2-A4</name>
    <dbReference type="NCBI Taxonomy" id="2933944"/>
    <lineage>
        <taxon>Bacteria</taxon>
        <taxon>Bacillati</taxon>
        <taxon>Cyanobacteriota</taxon>
        <taxon>Cyanophyceae</taxon>
        <taxon>Leptolyngbyales</taxon>
        <taxon>Trichocoleusaceae</taxon>
        <taxon>Trichocoleus</taxon>
    </lineage>
</organism>
<evidence type="ECO:0000256" key="1">
    <source>
        <dbReference type="SAM" id="Phobius"/>
    </source>
</evidence>
<evidence type="ECO:0000313" key="3">
    <source>
        <dbReference type="Proteomes" id="UP001464891"/>
    </source>
</evidence>
<proteinExistence type="predicted"/>
<keyword evidence="3" id="KW-1185">Reference proteome</keyword>
<name>A0ABV0JHI5_9CYAN</name>
<dbReference type="Proteomes" id="UP001464891">
    <property type="component" value="Unassembled WGS sequence"/>
</dbReference>
<feature type="transmembrane region" description="Helical" evidence="1">
    <location>
        <begin position="77"/>
        <end position="97"/>
    </location>
</feature>
<sequence>MQPFRKLQRLFKGIITIGLGLLNLTGILYITQLAQNAVFCSGLMEMLASLTTPFQILPWVRVAPIRLIPLLSNPNQVLALCSYTNVGTAIFLSALVTTLCVGLTTWLVATDIPHYCSQLVMRRRAKRARRKIQVLRTYLSRIDLNELSTEDLAILEPIVKALKVESSRPKV</sequence>
<feature type="transmembrane region" description="Helical" evidence="1">
    <location>
        <begin position="12"/>
        <end position="30"/>
    </location>
</feature>
<reference evidence="2 3" key="1">
    <citation type="submission" date="2022-04" db="EMBL/GenBank/DDBJ databases">
        <title>Positive selection, recombination, and allopatry shape intraspecific diversity of widespread and dominant cyanobacteria.</title>
        <authorList>
            <person name="Wei J."/>
            <person name="Shu W."/>
            <person name="Hu C."/>
        </authorList>
    </citation>
    <scope>NUCLEOTIDE SEQUENCE [LARGE SCALE GENOMIC DNA]</scope>
    <source>
        <strain evidence="2 3">GB2-A4</strain>
    </source>
</reference>